<name>A0A927GCG0_9BACT</name>
<feature type="transmembrane region" description="Helical" evidence="1">
    <location>
        <begin position="6"/>
        <end position="29"/>
    </location>
</feature>
<proteinExistence type="predicted"/>
<evidence type="ECO:0000256" key="1">
    <source>
        <dbReference type="SAM" id="Phobius"/>
    </source>
</evidence>
<protein>
    <submittedName>
        <fullName evidence="2">Uncharacterized protein</fullName>
    </submittedName>
</protein>
<sequence length="136" mass="15687">MDQEQIVSLIVSFLTILVTVILIVFVKIYSKIPSGAIGPELNLLTYGTLWDLIISAMKGEDYWKNIEPTLLPYKSFILTFIVILNFVMMAWNFKLANLIEKKRSLSMHTKKQLKGVSLFLGLISLCFYTVFQVFWK</sequence>
<evidence type="ECO:0000313" key="3">
    <source>
        <dbReference type="Proteomes" id="UP000653797"/>
    </source>
</evidence>
<gene>
    <name evidence="2" type="ORF">IC230_06870</name>
</gene>
<dbReference type="AlphaFoldDB" id="A0A927GCG0"/>
<dbReference type="Proteomes" id="UP000653797">
    <property type="component" value="Unassembled WGS sequence"/>
</dbReference>
<dbReference type="EMBL" id="JACXAA010000002">
    <property type="protein sequence ID" value="MBD2752603.1"/>
    <property type="molecule type" value="Genomic_DNA"/>
</dbReference>
<keyword evidence="1" id="KW-0812">Transmembrane</keyword>
<dbReference type="RefSeq" id="WP_191038234.1">
    <property type="nucleotide sequence ID" value="NZ_JACXAA010000002.1"/>
</dbReference>
<keyword evidence="3" id="KW-1185">Reference proteome</keyword>
<feature type="transmembrane region" description="Helical" evidence="1">
    <location>
        <begin position="77"/>
        <end position="95"/>
    </location>
</feature>
<keyword evidence="1" id="KW-1133">Transmembrane helix</keyword>
<feature type="transmembrane region" description="Helical" evidence="1">
    <location>
        <begin position="116"/>
        <end position="135"/>
    </location>
</feature>
<organism evidence="2 3">
    <name type="scientific">Spirosoma validum</name>
    <dbReference type="NCBI Taxonomy" id="2771355"/>
    <lineage>
        <taxon>Bacteria</taxon>
        <taxon>Pseudomonadati</taxon>
        <taxon>Bacteroidota</taxon>
        <taxon>Cytophagia</taxon>
        <taxon>Cytophagales</taxon>
        <taxon>Cytophagaceae</taxon>
        <taxon>Spirosoma</taxon>
    </lineage>
</organism>
<accession>A0A927GCG0</accession>
<comment type="caution">
    <text evidence="2">The sequence shown here is derived from an EMBL/GenBank/DDBJ whole genome shotgun (WGS) entry which is preliminary data.</text>
</comment>
<evidence type="ECO:0000313" key="2">
    <source>
        <dbReference type="EMBL" id="MBD2752603.1"/>
    </source>
</evidence>
<keyword evidence="1" id="KW-0472">Membrane</keyword>
<reference evidence="2" key="1">
    <citation type="submission" date="2020-09" db="EMBL/GenBank/DDBJ databases">
        <authorList>
            <person name="Kim M.K."/>
        </authorList>
    </citation>
    <scope>NUCLEOTIDE SEQUENCE</scope>
    <source>
        <strain evidence="2">BT704</strain>
    </source>
</reference>